<name>A0A645IJ87_9ZZZZ</name>
<evidence type="ECO:0000313" key="1">
    <source>
        <dbReference type="EMBL" id="MPN50912.1"/>
    </source>
</evidence>
<reference evidence="1" key="1">
    <citation type="submission" date="2019-08" db="EMBL/GenBank/DDBJ databases">
        <authorList>
            <person name="Kucharzyk K."/>
            <person name="Murdoch R.W."/>
            <person name="Higgins S."/>
            <person name="Loffler F."/>
        </authorList>
    </citation>
    <scope>NUCLEOTIDE SEQUENCE</scope>
</reference>
<protein>
    <submittedName>
        <fullName evidence="1">Uncharacterized protein</fullName>
    </submittedName>
</protein>
<gene>
    <name evidence="1" type="ORF">SDC9_198552</name>
</gene>
<comment type="caution">
    <text evidence="1">The sequence shown here is derived from an EMBL/GenBank/DDBJ whole genome shotgun (WGS) entry which is preliminary data.</text>
</comment>
<dbReference type="EMBL" id="VSSQ01115504">
    <property type="protein sequence ID" value="MPN50912.1"/>
    <property type="molecule type" value="Genomic_DNA"/>
</dbReference>
<sequence>MARDEILNWMYSGRTPDGITDVPARYVPTQLQAVIAGFSQSGADGEISHSENGTSRTWKYDSMISFIRSHATAYAQIL</sequence>
<proteinExistence type="predicted"/>
<dbReference type="AlphaFoldDB" id="A0A645IJ87"/>
<organism evidence="1">
    <name type="scientific">bioreactor metagenome</name>
    <dbReference type="NCBI Taxonomy" id="1076179"/>
    <lineage>
        <taxon>unclassified sequences</taxon>
        <taxon>metagenomes</taxon>
        <taxon>ecological metagenomes</taxon>
    </lineage>
</organism>
<accession>A0A645IJ87</accession>